<dbReference type="InterPro" id="IPR045391">
    <property type="entry name" value="DUF6520"/>
</dbReference>
<dbReference type="EMBL" id="CP110226">
    <property type="protein sequence ID" value="UZD22980.1"/>
    <property type="molecule type" value="Genomic_DNA"/>
</dbReference>
<feature type="signal peptide" evidence="1">
    <location>
        <begin position="1"/>
        <end position="22"/>
    </location>
</feature>
<dbReference type="RefSeq" id="WP_264809505.1">
    <property type="nucleotide sequence ID" value="NZ_CP110226.1"/>
</dbReference>
<name>A0ABY6MGQ1_9BACT</name>
<gene>
    <name evidence="2" type="ORF">OM944_00495</name>
</gene>
<organism evidence="2 3">
    <name type="scientific">Algoriphagus halophytocola</name>
    <dbReference type="NCBI Taxonomy" id="2991499"/>
    <lineage>
        <taxon>Bacteria</taxon>
        <taxon>Pseudomonadati</taxon>
        <taxon>Bacteroidota</taxon>
        <taxon>Cytophagia</taxon>
        <taxon>Cytophagales</taxon>
        <taxon>Cyclobacteriaceae</taxon>
        <taxon>Algoriphagus</taxon>
    </lineage>
</organism>
<dbReference type="Pfam" id="PF20130">
    <property type="entry name" value="DUF6520"/>
    <property type="match status" value="1"/>
</dbReference>
<accession>A0ABY6MGQ1</accession>
<keyword evidence="3" id="KW-1185">Reference proteome</keyword>
<proteinExistence type="predicted"/>
<dbReference type="Proteomes" id="UP001163156">
    <property type="component" value="Chromosome"/>
</dbReference>
<reference evidence="2" key="1">
    <citation type="submission" date="2022-10" db="EMBL/GenBank/DDBJ databases">
        <title>Algoriphagus sp. a novel bacteria isolate from halophytes salicornia europaea.</title>
        <authorList>
            <person name="Peng Y."/>
            <person name="Jiang L."/>
            <person name="Lee J."/>
        </authorList>
    </citation>
    <scope>NUCLEOTIDE SEQUENCE</scope>
    <source>
        <strain evidence="2">TR-M5</strain>
    </source>
</reference>
<feature type="chain" id="PRO_5047548528" evidence="1">
    <location>
        <begin position="23"/>
        <end position="82"/>
    </location>
</feature>
<protein>
    <submittedName>
        <fullName evidence="2">DUF6520 family protein</fullName>
    </submittedName>
</protein>
<keyword evidence="1" id="KW-0732">Signal</keyword>
<evidence type="ECO:0000313" key="3">
    <source>
        <dbReference type="Proteomes" id="UP001163156"/>
    </source>
</evidence>
<sequence length="82" mass="9009">MNTLIKRLPLFAFVLAAFAAFAFSSPQVEEWGQIDEENFINVTGLTPGPTTYECDNEPDVCTRTAPNDSAPVTKTGLFVNHM</sequence>
<evidence type="ECO:0000256" key="1">
    <source>
        <dbReference type="SAM" id="SignalP"/>
    </source>
</evidence>
<evidence type="ECO:0000313" key="2">
    <source>
        <dbReference type="EMBL" id="UZD22980.1"/>
    </source>
</evidence>